<evidence type="ECO:0000256" key="2">
    <source>
        <dbReference type="ARBA" id="ARBA00022448"/>
    </source>
</evidence>
<evidence type="ECO:0000313" key="10">
    <source>
        <dbReference type="EMBL" id="MBT2160780.1"/>
    </source>
</evidence>
<organism evidence="10 11">
    <name type="scientific">Zobellia barbeyronii</name>
    <dbReference type="NCBI Taxonomy" id="2748009"/>
    <lineage>
        <taxon>Bacteria</taxon>
        <taxon>Pseudomonadati</taxon>
        <taxon>Bacteroidota</taxon>
        <taxon>Flavobacteriia</taxon>
        <taxon>Flavobacteriales</taxon>
        <taxon>Flavobacteriaceae</taxon>
        <taxon>Zobellia</taxon>
    </lineage>
</organism>
<comment type="similarity">
    <text evidence="7">Belongs to the TonB-dependent receptor family.</text>
</comment>
<reference evidence="11" key="1">
    <citation type="submission" date="2023-07" db="EMBL/GenBank/DDBJ databases">
        <title>Zobellia barbeyronii sp. nov., a new marine flavobacterium, isolated from green and red algae.</title>
        <authorList>
            <person name="Nedashkovskaya O.I."/>
            <person name="Otstavnykh N."/>
            <person name="Zhukova N."/>
            <person name="Guzev K."/>
            <person name="Chausova V."/>
            <person name="Tekutyeva L."/>
            <person name="Mikhailov V."/>
            <person name="Isaeva M."/>
        </authorList>
    </citation>
    <scope>NUCLEOTIDE SEQUENCE [LARGE SCALE GENOMIC DNA]</scope>
    <source>
        <strain evidence="11">KMM 6746</strain>
    </source>
</reference>
<gene>
    <name evidence="10" type="ORF">HW347_05850</name>
</gene>
<dbReference type="InterPro" id="IPR036942">
    <property type="entry name" value="Beta-barrel_TonB_sf"/>
</dbReference>
<keyword evidence="6 7" id="KW-0998">Cell outer membrane</keyword>
<dbReference type="SUPFAM" id="SSF49464">
    <property type="entry name" value="Carboxypeptidase regulatory domain-like"/>
    <property type="match status" value="1"/>
</dbReference>
<dbReference type="Gene3D" id="2.40.170.20">
    <property type="entry name" value="TonB-dependent receptor, beta-barrel domain"/>
    <property type="match status" value="1"/>
</dbReference>
<comment type="caution">
    <text evidence="10">The sequence shown here is derived from an EMBL/GenBank/DDBJ whole genome shotgun (WGS) entry which is preliminary data.</text>
</comment>
<evidence type="ECO:0000256" key="8">
    <source>
        <dbReference type="SAM" id="SignalP"/>
    </source>
</evidence>
<proteinExistence type="inferred from homology"/>
<dbReference type="InterPro" id="IPR037066">
    <property type="entry name" value="Plug_dom_sf"/>
</dbReference>
<protein>
    <submittedName>
        <fullName evidence="10">SusC/RagA family TonB-linked outer membrane protein</fullName>
    </submittedName>
</protein>
<feature type="chain" id="PRO_5047408889" evidence="8">
    <location>
        <begin position="20"/>
        <end position="1016"/>
    </location>
</feature>
<keyword evidence="2 7" id="KW-0813">Transport</keyword>
<evidence type="ECO:0000256" key="7">
    <source>
        <dbReference type="PROSITE-ProRule" id="PRU01360"/>
    </source>
</evidence>
<evidence type="ECO:0000313" key="11">
    <source>
        <dbReference type="Proteomes" id="UP000740413"/>
    </source>
</evidence>
<dbReference type="NCBIfam" id="TIGR04057">
    <property type="entry name" value="SusC_RagA_signa"/>
    <property type="match status" value="1"/>
</dbReference>
<feature type="domain" description="TonB-dependent receptor plug" evidence="9">
    <location>
        <begin position="114"/>
        <end position="222"/>
    </location>
</feature>
<sequence>MKNILMFLVLIMGTHPILAQDKTVTGTVTDANDGMPLPGVNVLVQGSTTGTQSDFDGNYTIEASTGDILIFSYIGMKSQNVTVGANSTINLGMQEDASELDEVVVTALGIKRQKKSLTYATQGVDTKSIDEARPQQDLVNSLQGKVAGLSIQTSGNGVSGSSKVVLRGNRSIAGSSQALYVVDGVPLGGDISNLSPDDIASINVLKGANAAALYGARANNGAIIVTTKTGTSDVTTIDFSSTLTADTGRIMYDYQNEYGQGSGGLFNNASTGSWGPRMDGSSVANWSPSPDINSATPYTAQPNNVTDFMQTGFNMANNVSIRSGNDKNRTFFGYTNENRKGIVAGNELKRHNVTLKIDNKLFNDKLELSAKANYIRTETDNILETGESFANPWRHAYRLPRNIRTSDAEVFEYLALDGSTKQNYWKPKDNGGANPYWTTNRNLNNSINNRVIGYASLKYNILDNLSLMVRTAVDNSTTFREDIDYNDTYVLADNGNYETRNSIDLEWNSDFLLSYDKQINDDFNFNINFGGNSRMAEDKFVSTNNKGLNAPNIFAISNALNLASEQDYNKKKVNSLYTFGQVGYKDALFLDLTYRSDWSSTLPVDNNRFDYYSAGLSTVISDLVKLPEVISYLKLRGSYAEVGNDTDPYKIFRTASSVAGGFIQLDPALPNTNLKPERTQSLEFGVDARFLDNRLGIDLTYYKSNSIDQLFPVSVDPAFGFSTRFVNGGDIQNKGVEAILTGTPIQTNDFSWNVSVNFSKNESEVLRLSGGLETLILDAGNPFFRQFELEIGEPWGNMYSRGFERDDQNRVIVNADGTPSVTDGKSVLIGNYNPDWLGGISNSFRYKNLSLSFLIDIRQGGVIGSLTNAILASDGALDVTTIGRDGTLVFGDNVFGDLEVVKADGTPNDIQTNAETFWASIGGRNAPVGEAFVEDASNIRMREITLGYSLPSSLIDKTPFRNIKLTLVGRNLFFFSNSASVDPEVIVDPTLTSADGYESFSPPSTRSLGLNLKFGF</sequence>
<feature type="signal peptide" evidence="8">
    <location>
        <begin position="1"/>
        <end position="19"/>
    </location>
</feature>
<evidence type="ECO:0000256" key="5">
    <source>
        <dbReference type="ARBA" id="ARBA00023136"/>
    </source>
</evidence>
<dbReference type="Proteomes" id="UP000740413">
    <property type="component" value="Unassembled WGS sequence"/>
</dbReference>
<keyword evidence="8" id="KW-0732">Signal</keyword>
<dbReference type="InterPro" id="IPR023996">
    <property type="entry name" value="TonB-dep_OMP_SusC/RagA"/>
</dbReference>
<accession>A0ABS5WDA4</accession>
<evidence type="ECO:0000256" key="4">
    <source>
        <dbReference type="ARBA" id="ARBA00022692"/>
    </source>
</evidence>
<dbReference type="InterPro" id="IPR012910">
    <property type="entry name" value="Plug_dom"/>
</dbReference>
<dbReference type="EMBL" id="JACATN010000002">
    <property type="protein sequence ID" value="MBT2160780.1"/>
    <property type="molecule type" value="Genomic_DNA"/>
</dbReference>
<dbReference type="PROSITE" id="PS52016">
    <property type="entry name" value="TONB_DEPENDENT_REC_3"/>
    <property type="match status" value="1"/>
</dbReference>
<dbReference type="NCBIfam" id="TIGR04056">
    <property type="entry name" value="OMP_RagA_SusC"/>
    <property type="match status" value="1"/>
</dbReference>
<name>A0ABS5WDA4_9FLAO</name>
<comment type="subcellular location">
    <subcellularLocation>
        <location evidence="1 7">Cell outer membrane</location>
        <topology evidence="1 7">Multi-pass membrane protein</topology>
    </subcellularLocation>
</comment>
<keyword evidence="11" id="KW-1185">Reference proteome</keyword>
<dbReference type="Gene3D" id="2.60.40.1120">
    <property type="entry name" value="Carboxypeptidase-like, regulatory domain"/>
    <property type="match status" value="1"/>
</dbReference>
<dbReference type="InterPro" id="IPR008969">
    <property type="entry name" value="CarboxyPept-like_regulatory"/>
</dbReference>
<dbReference type="SUPFAM" id="SSF56935">
    <property type="entry name" value="Porins"/>
    <property type="match status" value="1"/>
</dbReference>
<dbReference type="Gene3D" id="2.170.130.10">
    <property type="entry name" value="TonB-dependent receptor, plug domain"/>
    <property type="match status" value="1"/>
</dbReference>
<dbReference type="InterPro" id="IPR023997">
    <property type="entry name" value="TonB-dep_OMP_SusC/RagA_CS"/>
</dbReference>
<dbReference type="InterPro" id="IPR039426">
    <property type="entry name" value="TonB-dep_rcpt-like"/>
</dbReference>
<evidence type="ECO:0000259" key="9">
    <source>
        <dbReference type="Pfam" id="PF07715"/>
    </source>
</evidence>
<evidence type="ECO:0000256" key="1">
    <source>
        <dbReference type="ARBA" id="ARBA00004571"/>
    </source>
</evidence>
<dbReference type="Pfam" id="PF07715">
    <property type="entry name" value="Plug"/>
    <property type="match status" value="1"/>
</dbReference>
<evidence type="ECO:0000256" key="6">
    <source>
        <dbReference type="ARBA" id="ARBA00023237"/>
    </source>
</evidence>
<evidence type="ECO:0000256" key="3">
    <source>
        <dbReference type="ARBA" id="ARBA00022452"/>
    </source>
</evidence>
<keyword evidence="3 7" id="KW-1134">Transmembrane beta strand</keyword>
<dbReference type="Pfam" id="PF13715">
    <property type="entry name" value="CarbopepD_reg_2"/>
    <property type="match status" value="1"/>
</dbReference>
<keyword evidence="4 7" id="KW-0812">Transmembrane</keyword>
<keyword evidence="5 7" id="KW-0472">Membrane</keyword>